<dbReference type="GO" id="GO:0046872">
    <property type="term" value="F:metal ion binding"/>
    <property type="evidence" value="ECO:0007669"/>
    <property type="project" value="UniProtKB-KW"/>
</dbReference>
<keyword evidence="8 12" id="KW-1133">Transmembrane helix</keyword>
<dbReference type="PANTHER" id="PTHR43221">
    <property type="entry name" value="PROTEASE HTPX"/>
    <property type="match status" value="1"/>
</dbReference>
<feature type="transmembrane region" description="Helical" evidence="12">
    <location>
        <begin position="251"/>
        <end position="273"/>
    </location>
</feature>
<feature type="transmembrane region" description="Helical" evidence="12">
    <location>
        <begin position="613"/>
        <end position="637"/>
    </location>
</feature>
<feature type="transmembrane region" description="Helical" evidence="12">
    <location>
        <begin position="689"/>
        <end position="712"/>
    </location>
</feature>
<evidence type="ECO:0000256" key="4">
    <source>
        <dbReference type="ARBA" id="ARBA00022692"/>
    </source>
</evidence>
<sequence length="952" mass="98889">MSAPVLPAVDEPEAGHRLRAVPAPSRLWWVYVLVTLALAATGAGAAEALFVTHDFGDYTAAQDCLARNGISISETTQPVSAGPVYASCTRDYDRRLAFTSLAGAAALPAAAGLLMVLGGLGTRRRLRASRLAGVPPADLEPLTARFRTLCDSQGLTGRRRPRLVVAPPATAVTDAFTAGLPGGRPWVVVPQACAYADQAAFDVVVLHELGHVRARDIWWASAVWWAGWLVFPVLVLALLPILGVPEAMWDFYGGSLIVAAVTAVALIVVRAALLRHRELAADRYAVDATGDPDVMATVLRAGSSPVSWPGRVFRTHPAVSDRLAPAGRGAHWDGGFVFTTAAGVVAMVTYHGVQAVLRNLLGFVDEDPRLSADVALTVAALLWTTVVLPAWTRRAAREKPAWAGPWAGAVLGLVAGFCLPTPGASAAITDFFAPEQPLLVVVLTLAAFAVCVLTSAIATRLAVPAGSVPHHRLSLAGAALAVAVTLAAAVSGAASSVATYLLFHDPAVARGHVAGLGSDRAWQYAPAVLLAGLAAVAARSRWRRPRPVVGAVIAVTALAGGTAAALSFFVRVHDVQDDSLRYVLAYQRWWICAFAGLVATVAVVLANRRRGAALAGVPSALGGGLLVTTVAGAIQYTAVRIAGYARESTVFQQSVQLPGWLLVVALIVTLPLTSPLVSAWARRNPRWGAAAWAVGSGAATVLLAVALVGGGLSAVTVAESDYAAGRAVAALAVPSPPPAPPVAPPTAADHGRPLDEPAVTAALSRLPALLPPDARLEDNAPSTSETVTPPACDAAEKSLSATEKALPRTADVERTYAFAADGTVGGGYVSASITSYTGVDDLFSAMDDALSACARFRTPQKNFDGGHLDGVLTPGPAPALPQPARTRNRSLTGRFHGKPAAVISRDYSVHIGHNVVFVEVYFGYIRTPPPQDVLRKFDRLLTDVTAGLAGSL</sequence>
<evidence type="ECO:0000313" key="14">
    <source>
        <dbReference type="EMBL" id="VVJ17689.1"/>
    </source>
</evidence>
<keyword evidence="5" id="KW-0479">Metal-binding</keyword>
<feature type="transmembrane region" description="Helical" evidence="12">
    <location>
        <begin position="475"/>
        <end position="501"/>
    </location>
</feature>
<feature type="transmembrane region" description="Helical" evidence="12">
    <location>
        <begin position="96"/>
        <end position="120"/>
    </location>
</feature>
<reference evidence="14 15" key="1">
    <citation type="submission" date="2019-09" db="EMBL/GenBank/DDBJ databases">
        <authorList>
            <person name="Leyn A S."/>
        </authorList>
    </citation>
    <scope>NUCLEOTIDE SEQUENCE [LARGE SCALE GENOMIC DNA]</scope>
    <source>
        <strain evidence="14">AA231_1</strain>
    </source>
</reference>
<organism evidence="14 15">
    <name type="scientific">Amycolatopsis camponoti</name>
    <dbReference type="NCBI Taxonomy" id="2606593"/>
    <lineage>
        <taxon>Bacteria</taxon>
        <taxon>Bacillati</taxon>
        <taxon>Actinomycetota</taxon>
        <taxon>Actinomycetes</taxon>
        <taxon>Pseudonocardiales</taxon>
        <taxon>Pseudonocardiaceae</taxon>
        <taxon>Amycolatopsis</taxon>
    </lineage>
</organism>
<feature type="transmembrane region" description="Helical" evidence="12">
    <location>
        <begin position="657"/>
        <end position="677"/>
    </location>
</feature>
<keyword evidence="10 12" id="KW-0472">Membrane</keyword>
<feature type="transmembrane region" description="Helical" evidence="12">
    <location>
        <begin position="330"/>
        <end position="350"/>
    </location>
</feature>
<feature type="transmembrane region" description="Helical" evidence="12">
    <location>
        <begin position="217"/>
        <end position="239"/>
    </location>
</feature>
<dbReference type="Proteomes" id="UP000399805">
    <property type="component" value="Unassembled WGS sequence"/>
</dbReference>
<evidence type="ECO:0000256" key="6">
    <source>
        <dbReference type="ARBA" id="ARBA00022801"/>
    </source>
</evidence>
<evidence type="ECO:0000256" key="10">
    <source>
        <dbReference type="ARBA" id="ARBA00023136"/>
    </source>
</evidence>
<dbReference type="InterPro" id="IPR050083">
    <property type="entry name" value="HtpX_protease"/>
</dbReference>
<evidence type="ECO:0000256" key="5">
    <source>
        <dbReference type="ARBA" id="ARBA00022723"/>
    </source>
</evidence>
<feature type="transmembrane region" description="Helical" evidence="12">
    <location>
        <begin position="438"/>
        <end position="463"/>
    </location>
</feature>
<evidence type="ECO:0000259" key="13">
    <source>
        <dbReference type="Pfam" id="PF01435"/>
    </source>
</evidence>
<dbReference type="GO" id="GO:0006508">
    <property type="term" value="P:proteolysis"/>
    <property type="evidence" value="ECO:0007669"/>
    <property type="project" value="UniProtKB-KW"/>
</dbReference>
<feature type="transmembrane region" description="Helical" evidence="12">
    <location>
        <begin position="521"/>
        <end position="538"/>
    </location>
</feature>
<evidence type="ECO:0000256" key="7">
    <source>
        <dbReference type="ARBA" id="ARBA00022833"/>
    </source>
</evidence>
<evidence type="ECO:0000256" key="1">
    <source>
        <dbReference type="ARBA" id="ARBA00001947"/>
    </source>
</evidence>
<gene>
    <name evidence="14" type="ORF">AA23TX_02710</name>
</gene>
<evidence type="ECO:0000313" key="15">
    <source>
        <dbReference type="Proteomes" id="UP000399805"/>
    </source>
</evidence>
<evidence type="ECO:0000256" key="8">
    <source>
        <dbReference type="ARBA" id="ARBA00022989"/>
    </source>
</evidence>
<feature type="transmembrane region" description="Helical" evidence="12">
    <location>
        <begin position="550"/>
        <end position="568"/>
    </location>
</feature>
<dbReference type="Gene3D" id="3.30.2010.10">
    <property type="entry name" value="Metalloproteases ('zincins'), catalytic domain"/>
    <property type="match status" value="1"/>
</dbReference>
<name>A0A6I8LRI0_9PSEU</name>
<dbReference type="AlphaFoldDB" id="A0A6I8LRI0"/>
<feature type="transmembrane region" description="Helical" evidence="12">
    <location>
        <begin position="27"/>
        <end position="46"/>
    </location>
</feature>
<evidence type="ECO:0000256" key="2">
    <source>
        <dbReference type="ARBA" id="ARBA00022475"/>
    </source>
</evidence>
<keyword evidence="3" id="KW-0645">Protease</keyword>
<keyword evidence="6" id="KW-0378">Hydrolase</keyword>
<keyword evidence="2" id="KW-1003">Cell membrane</keyword>
<keyword evidence="9" id="KW-0482">Metalloprotease</keyword>
<protein>
    <recommendedName>
        <fullName evidence="13">Peptidase M48 domain-containing protein</fullName>
    </recommendedName>
</protein>
<feature type="region of interest" description="Disordered" evidence="11">
    <location>
        <begin position="735"/>
        <end position="754"/>
    </location>
</feature>
<comment type="cofactor">
    <cofactor evidence="1">
        <name>Zn(2+)</name>
        <dbReference type="ChEBI" id="CHEBI:29105"/>
    </cofactor>
</comment>
<accession>A0A6I8LRI0</accession>
<evidence type="ECO:0000256" key="11">
    <source>
        <dbReference type="SAM" id="MobiDB-lite"/>
    </source>
</evidence>
<dbReference type="PANTHER" id="PTHR43221:SF2">
    <property type="entry name" value="PROTEASE HTPX HOMOLOG"/>
    <property type="match status" value="1"/>
</dbReference>
<evidence type="ECO:0000256" key="9">
    <source>
        <dbReference type="ARBA" id="ARBA00023049"/>
    </source>
</evidence>
<keyword evidence="15" id="KW-1185">Reference proteome</keyword>
<evidence type="ECO:0000256" key="12">
    <source>
        <dbReference type="SAM" id="Phobius"/>
    </source>
</evidence>
<feature type="domain" description="Peptidase M48" evidence="13">
    <location>
        <begin position="170"/>
        <end position="324"/>
    </location>
</feature>
<feature type="compositionally biased region" description="Pro residues" evidence="11">
    <location>
        <begin position="735"/>
        <end position="744"/>
    </location>
</feature>
<dbReference type="InterPro" id="IPR001915">
    <property type="entry name" value="Peptidase_M48"/>
</dbReference>
<dbReference type="GO" id="GO:0004222">
    <property type="term" value="F:metalloendopeptidase activity"/>
    <property type="evidence" value="ECO:0007669"/>
    <property type="project" value="InterPro"/>
</dbReference>
<keyword evidence="7" id="KW-0862">Zinc</keyword>
<feature type="transmembrane region" description="Helical" evidence="12">
    <location>
        <begin position="403"/>
        <end position="426"/>
    </location>
</feature>
<feature type="transmembrane region" description="Helical" evidence="12">
    <location>
        <begin position="588"/>
        <end position="606"/>
    </location>
</feature>
<keyword evidence="4 12" id="KW-0812">Transmembrane</keyword>
<dbReference type="RefSeq" id="WP_155542816.1">
    <property type="nucleotide sequence ID" value="NZ_CABVGP010000001.1"/>
</dbReference>
<feature type="transmembrane region" description="Helical" evidence="12">
    <location>
        <begin position="370"/>
        <end position="391"/>
    </location>
</feature>
<evidence type="ECO:0000256" key="3">
    <source>
        <dbReference type="ARBA" id="ARBA00022670"/>
    </source>
</evidence>
<dbReference type="EMBL" id="CABVGP010000001">
    <property type="protein sequence ID" value="VVJ17689.1"/>
    <property type="molecule type" value="Genomic_DNA"/>
</dbReference>
<dbReference type="Pfam" id="PF01435">
    <property type="entry name" value="Peptidase_M48"/>
    <property type="match status" value="1"/>
</dbReference>
<proteinExistence type="predicted"/>